<feature type="region of interest" description="Disordered" evidence="1">
    <location>
        <begin position="1"/>
        <end position="24"/>
    </location>
</feature>
<organism evidence="2 3">
    <name type="scientific">Pseudonocardia xishanensis</name>
    <dbReference type="NCBI Taxonomy" id="630995"/>
    <lineage>
        <taxon>Bacteria</taxon>
        <taxon>Bacillati</taxon>
        <taxon>Actinomycetota</taxon>
        <taxon>Actinomycetes</taxon>
        <taxon>Pseudonocardiales</taxon>
        <taxon>Pseudonocardiaceae</taxon>
        <taxon>Pseudonocardia</taxon>
    </lineage>
</organism>
<evidence type="ECO:0000313" key="3">
    <source>
        <dbReference type="Proteomes" id="UP001501598"/>
    </source>
</evidence>
<accession>A0ABP8S0Q2</accession>
<dbReference type="Proteomes" id="UP001501598">
    <property type="component" value="Unassembled WGS sequence"/>
</dbReference>
<name>A0ABP8S0Q2_9PSEU</name>
<reference evidence="3" key="1">
    <citation type="journal article" date="2019" name="Int. J. Syst. Evol. Microbiol.">
        <title>The Global Catalogue of Microorganisms (GCM) 10K type strain sequencing project: providing services to taxonomists for standard genome sequencing and annotation.</title>
        <authorList>
            <consortium name="The Broad Institute Genomics Platform"/>
            <consortium name="The Broad Institute Genome Sequencing Center for Infectious Disease"/>
            <person name="Wu L."/>
            <person name="Ma J."/>
        </authorList>
    </citation>
    <scope>NUCLEOTIDE SEQUENCE [LARGE SCALE GENOMIC DNA]</scope>
    <source>
        <strain evidence="3">JCM 17906</strain>
    </source>
</reference>
<gene>
    <name evidence="2" type="ORF">GCM10023175_53620</name>
</gene>
<evidence type="ECO:0000313" key="2">
    <source>
        <dbReference type="EMBL" id="GAA4554804.1"/>
    </source>
</evidence>
<protein>
    <submittedName>
        <fullName evidence="2">Uncharacterized protein</fullName>
    </submittedName>
</protein>
<comment type="caution">
    <text evidence="2">The sequence shown here is derived from an EMBL/GenBank/DDBJ whole genome shotgun (WGS) entry which is preliminary data.</text>
</comment>
<evidence type="ECO:0000256" key="1">
    <source>
        <dbReference type="SAM" id="MobiDB-lite"/>
    </source>
</evidence>
<dbReference type="EMBL" id="BAABGT010000086">
    <property type="protein sequence ID" value="GAA4554804.1"/>
    <property type="molecule type" value="Genomic_DNA"/>
</dbReference>
<sequence>MLWIHRAGPNSKVHSTMGTVTGVDVPDEPLGVRVELDEPVDGARIHYAEALRQLVDPRAITRSLSDAESRPGR</sequence>
<keyword evidence="3" id="KW-1185">Reference proteome</keyword>
<proteinExistence type="predicted"/>